<keyword evidence="11" id="KW-1185">Reference proteome</keyword>
<dbReference type="GO" id="GO:0010468">
    <property type="term" value="P:regulation of gene expression"/>
    <property type="evidence" value="ECO:0007669"/>
    <property type="project" value="TreeGrafter"/>
</dbReference>
<dbReference type="Proteomes" id="UP001417504">
    <property type="component" value="Unassembled WGS sequence"/>
</dbReference>
<reference evidence="10 11" key="1">
    <citation type="submission" date="2024-01" db="EMBL/GenBank/DDBJ databases">
        <title>Genome assemblies of Stephania.</title>
        <authorList>
            <person name="Yang L."/>
        </authorList>
    </citation>
    <scope>NUCLEOTIDE SEQUENCE [LARGE SCALE GENOMIC DNA]</scope>
    <source>
        <strain evidence="10">QJT</strain>
        <tissue evidence="10">Leaf</tissue>
    </source>
</reference>
<gene>
    <name evidence="10" type="ORF">Sjap_014711</name>
</gene>
<dbReference type="PRINTS" id="PR01544">
    <property type="entry name" value="ARATH130DUF"/>
</dbReference>
<proteinExistence type="predicted"/>
<dbReference type="InterPro" id="IPR032535">
    <property type="entry name" value="Oberon_CC"/>
</dbReference>
<evidence type="ECO:0000256" key="4">
    <source>
        <dbReference type="ARBA" id="ARBA00022833"/>
    </source>
</evidence>
<feature type="domain" description="Oberon coiled-coil region" evidence="9">
    <location>
        <begin position="617"/>
        <end position="726"/>
    </location>
</feature>
<dbReference type="InterPro" id="IPR047578">
    <property type="entry name" value="OBE1-like_PHD"/>
</dbReference>
<dbReference type="GO" id="GO:0010078">
    <property type="term" value="P:maintenance of root meristem identity"/>
    <property type="evidence" value="ECO:0007669"/>
    <property type="project" value="TreeGrafter"/>
</dbReference>
<evidence type="ECO:0000256" key="5">
    <source>
        <dbReference type="ARBA" id="ARBA00023054"/>
    </source>
</evidence>
<organism evidence="10 11">
    <name type="scientific">Stephania japonica</name>
    <dbReference type="NCBI Taxonomy" id="461633"/>
    <lineage>
        <taxon>Eukaryota</taxon>
        <taxon>Viridiplantae</taxon>
        <taxon>Streptophyta</taxon>
        <taxon>Embryophyta</taxon>
        <taxon>Tracheophyta</taxon>
        <taxon>Spermatophyta</taxon>
        <taxon>Magnoliopsida</taxon>
        <taxon>Ranunculales</taxon>
        <taxon>Menispermaceae</taxon>
        <taxon>Menispermoideae</taxon>
        <taxon>Cissampelideae</taxon>
        <taxon>Stephania</taxon>
    </lineage>
</organism>
<comment type="subcellular location">
    <subcellularLocation>
        <location evidence="1">Nucleus</location>
    </subcellularLocation>
</comment>
<keyword evidence="6" id="KW-0539">Nucleus</keyword>
<dbReference type="Pfam" id="PF16312">
    <property type="entry name" value="Oberon_cc"/>
    <property type="match status" value="1"/>
</dbReference>
<dbReference type="EMBL" id="JBBNAE010000006">
    <property type="protein sequence ID" value="KAK9115764.1"/>
    <property type="molecule type" value="Genomic_DNA"/>
</dbReference>
<feature type="compositionally biased region" description="Basic and acidic residues" evidence="7">
    <location>
        <begin position="248"/>
        <end position="257"/>
    </location>
</feature>
<keyword evidence="3" id="KW-0863">Zinc-finger</keyword>
<sequence>MFVGENDLSNGGFIDRAETSQTNEALEERTSFSAKNAEFLARSEEIRDGYLAKPSKIGNLGSEELTLSYLCENSKMGSPEKEFSGKNFLGSLEKSRENKGKDVVVEEEKWVERDFLRIGGSKREIENGELGFEKREKKLKIETLNLTGSSDDFPAPSLSYSYSLPFSHNPSCSLTRNSTEFEYSVGSYRRENHDQIWYCGGEGTNGSVHSRFKPVGDGGVGSENNSFFPSELPARPVQDNQSTGSRGRGSERQRAVENDSSGGRARKLTRPERLVREVVSESVPVMAQIFQELPDETIEITKEYLKNLLGGGAERSEELAKLQNWLERRSDLTFELLSKCNKVQLEILVAVKTGLLSYLPGKNNLSTTELVEVFLLLRCRNVNCKSVLPIDDCDCKICSTKKGFCSACMCPVCLNFDCASNTCSWVGCDVCSHWCHAVCGLQKNLIMPGPSLKGPAGTSEMQFHCLGCGHASEMFGFVKDVFMCCAEDWGLETLVKELDCVRKIFKCSEDSKGKELQIKAEEMLSKLENKIVSPSDACNAILQFLKHGKSDFSVSGNSSKDLGAAQVSQLGSVTSVPSGISLPPKSSITYNTSPSFGRRDMLPIKEDAHQNTIKAIMADRAAEEDLQYSMLTKSFENLESIIRIKEAEARMFQSKADEALREADGYRRLVHANSEKMEEEYTSKLAKLCLQETEERRRKKLEELKALESSHCDYYNMKFRMQTEIAASSRKDDAQADCDGKEKNEHSCSVKYESLRVDHACWDFQSYQTCLSSHNSQEKDYHFCKQCHDRNYGVAALGKQKEKAPDIHWRTKT</sequence>
<dbReference type="GO" id="GO:0010071">
    <property type="term" value="P:root meristem specification"/>
    <property type="evidence" value="ECO:0007669"/>
    <property type="project" value="TreeGrafter"/>
</dbReference>
<evidence type="ECO:0000256" key="1">
    <source>
        <dbReference type="ARBA" id="ARBA00004123"/>
    </source>
</evidence>
<evidence type="ECO:0000256" key="6">
    <source>
        <dbReference type="ARBA" id="ARBA00023242"/>
    </source>
</evidence>
<feature type="region of interest" description="Disordered" evidence="7">
    <location>
        <begin position="209"/>
        <end position="269"/>
    </location>
</feature>
<evidence type="ECO:0000256" key="3">
    <source>
        <dbReference type="ARBA" id="ARBA00022771"/>
    </source>
</evidence>
<evidence type="ECO:0000256" key="2">
    <source>
        <dbReference type="ARBA" id="ARBA00022723"/>
    </source>
</evidence>
<name>A0AAP0NRR3_9MAGN</name>
<keyword evidence="2" id="KW-0479">Metal-binding</keyword>
<accession>A0AAP0NRR3</accession>
<evidence type="ECO:0000259" key="8">
    <source>
        <dbReference type="Pfam" id="PF07227"/>
    </source>
</evidence>
<dbReference type="Pfam" id="PF07227">
    <property type="entry name" value="PHD_Oberon"/>
    <property type="match status" value="1"/>
</dbReference>
<evidence type="ECO:0000313" key="11">
    <source>
        <dbReference type="Proteomes" id="UP001417504"/>
    </source>
</evidence>
<protein>
    <recommendedName>
        <fullName evidence="12">OBERON-like protein</fullName>
    </recommendedName>
</protein>
<dbReference type="InterPro" id="IPR004082">
    <property type="entry name" value="OBERON"/>
</dbReference>
<feature type="region of interest" description="Disordered" evidence="7">
    <location>
        <begin position="1"/>
        <end position="30"/>
    </location>
</feature>
<feature type="domain" description="Oberon-like PHD finger" evidence="8">
    <location>
        <begin position="379"/>
        <end position="503"/>
    </location>
</feature>
<keyword evidence="4" id="KW-0862">Zinc</keyword>
<evidence type="ECO:0008006" key="12">
    <source>
        <dbReference type="Google" id="ProtNLM"/>
    </source>
</evidence>
<comment type="caution">
    <text evidence="10">The sequence shown here is derived from an EMBL/GenBank/DDBJ whole genome shotgun (WGS) entry which is preliminary data.</text>
</comment>
<dbReference type="GO" id="GO:0010492">
    <property type="term" value="P:maintenance of shoot apical meristem identity"/>
    <property type="evidence" value="ECO:0007669"/>
    <property type="project" value="TreeGrafter"/>
</dbReference>
<evidence type="ECO:0000259" key="9">
    <source>
        <dbReference type="Pfam" id="PF16312"/>
    </source>
</evidence>
<dbReference type="AlphaFoldDB" id="A0AAP0NRR3"/>
<dbReference type="GO" id="GO:0008270">
    <property type="term" value="F:zinc ion binding"/>
    <property type="evidence" value="ECO:0007669"/>
    <property type="project" value="UniProtKB-KW"/>
</dbReference>
<dbReference type="InterPro" id="IPR032881">
    <property type="entry name" value="Oberon-like_PHD"/>
</dbReference>
<keyword evidence="5" id="KW-0175">Coiled coil</keyword>
<evidence type="ECO:0000256" key="7">
    <source>
        <dbReference type="SAM" id="MobiDB-lite"/>
    </source>
</evidence>
<dbReference type="PANTHER" id="PTHR21736">
    <property type="entry name" value="VERNALIZATION-INSENSITIVE PROTEIN 3"/>
    <property type="match status" value="1"/>
</dbReference>
<dbReference type="GO" id="GO:0005634">
    <property type="term" value="C:nucleus"/>
    <property type="evidence" value="ECO:0007669"/>
    <property type="project" value="UniProtKB-SubCell"/>
</dbReference>
<dbReference type="CDD" id="cd15612">
    <property type="entry name" value="PHD_OBE1_like"/>
    <property type="match status" value="1"/>
</dbReference>
<dbReference type="PANTHER" id="PTHR21736:SF38">
    <property type="entry name" value="PROTEIN OBERON 3"/>
    <property type="match status" value="1"/>
</dbReference>
<evidence type="ECO:0000313" key="10">
    <source>
        <dbReference type="EMBL" id="KAK9115764.1"/>
    </source>
</evidence>